<proteinExistence type="predicted"/>
<accession>A0A9N7UL97</accession>
<evidence type="ECO:0000313" key="1">
    <source>
        <dbReference type="EMBL" id="CAB1434379.1"/>
    </source>
</evidence>
<dbReference type="AlphaFoldDB" id="A0A9N7UL97"/>
<organism evidence="1 2">
    <name type="scientific">Pleuronectes platessa</name>
    <name type="common">European plaice</name>
    <dbReference type="NCBI Taxonomy" id="8262"/>
    <lineage>
        <taxon>Eukaryota</taxon>
        <taxon>Metazoa</taxon>
        <taxon>Chordata</taxon>
        <taxon>Craniata</taxon>
        <taxon>Vertebrata</taxon>
        <taxon>Euteleostomi</taxon>
        <taxon>Actinopterygii</taxon>
        <taxon>Neopterygii</taxon>
        <taxon>Teleostei</taxon>
        <taxon>Neoteleostei</taxon>
        <taxon>Acanthomorphata</taxon>
        <taxon>Carangaria</taxon>
        <taxon>Pleuronectiformes</taxon>
        <taxon>Pleuronectoidei</taxon>
        <taxon>Pleuronectidae</taxon>
        <taxon>Pleuronectes</taxon>
    </lineage>
</organism>
<sequence>MSPCIWYTSRLARRDPDRTAANGQRAKEGGGEYLELRGSLVVPWHLCSPSFIPLLRSSSCLFGSQALVSTSFPVLLTQSDLDLKRMYFPRGAARTELDLPEDRLRQ</sequence>
<protein>
    <submittedName>
        <fullName evidence="1">Uncharacterized protein</fullName>
    </submittedName>
</protein>
<dbReference type="Proteomes" id="UP001153269">
    <property type="component" value="Unassembled WGS sequence"/>
</dbReference>
<name>A0A9N7UL97_PLEPL</name>
<reference evidence="1" key="1">
    <citation type="submission" date="2020-03" db="EMBL/GenBank/DDBJ databases">
        <authorList>
            <person name="Weist P."/>
        </authorList>
    </citation>
    <scope>NUCLEOTIDE SEQUENCE</scope>
</reference>
<dbReference type="EMBL" id="CADEAL010001657">
    <property type="protein sequence ID" value="CAB1434379.1"/>
    <property type="molecule type" value="Genomic_DNA"/>
</dbReference>
<comment type="caution">
    <text evidence="1">The sequence shown here is derived from an EMBL/GenBank/DDBJ whole genome shotgun (WGS) entry which is preliminary data.</text>
</comment>
<gene>
    <name evidence="1" type="ORF">PLEPLA_LOCUS22426</name>
</gene>
<keyword evidence="2" id="KW-1185">Reference proteome</keyword>
<evidence type="ECO:0000313" key="2">
    <source>
        <dbReference type="Proteomes" id="UP001153269"/>
    </source>
</evidence>